<dbReference type="InterPro" id="IPR011989">
    <property type="entry name" value="ARM-like"/>
</dbReference>
<comment type="caution">
    <text evidence="3">The sequence shown here is derived from an EMBL/GenBank/DDBJ whole genome shotgun (WGS) entry which is preliminary data.</text>
</comment>
<feature type="non-terminal residue" evidence="3">
    <location>
        <position position="1"/>
    </location>
</feature>
<gene>
    <name evidence="3" type="primary">Tti1</name>
    <name evidence="3" type="ORF">PENPIL_R09464</name>
</gene>
<evidence type="ECO:0000259" key="2">
    <source>
        <dbReference type="Pfam" id="PF24181"/>
    </source>
</evidence>
<dbReference type="PANTHER" id="PTHR18460">
    <property type="entry name" value="TEL2 INTERACTING PROTEIN 1 TTI1 FAMILY MEMBER"/>
    <property type="match status" value="1"/>
</dbReference>
<dbReference type="Pfam" id="PF21547">
    <property type="entry name" value="TTI1"/>
    <property type="match status" value="1"/>
</dbReference>
<keyword evidence="4" id="KW-1185">Reference proteome</keyword>
<dbReference type="Proteomes" id="UP000613066">
    <property type="component" value="Unassembled WGS sequence"/>
</dbReference>
<dbReference type="AlphaFoldDB" id="A0A851P2P7"/>
<protein>
    <submittedName>
        <fullName evidence="3">TTI1 protein</fullName>
    </submittedName>
</protein>
<feature type="region of interest" description="Disordered" evidence="1">
    <location>
        <begin position="168"/>
        <end position="199"/>
    </location>
</feature>
<evidence type="ECO:0000313" key="3">
    <source>
        <dbReference type="EMBL" id="NXC47928.1"/>
    </source>
</evidence>
<dbReference type="GO" id="GO:0005737">
    <property type="term" value="C:cytoplasm"/>
    <property type="evidence" value="ECO:0007669"/>
    <property type="project" value="TreeGrafter"/>
</dbReference>
<dbReference type="Gene3D" id="1.25.10.10">
    <property type="entry name" value="Leucine-rich Repeat Variant"/>
    <property type="match status" value="1"/>
</dbReference>
<feature type="domain" description="TTI1 C-terminal TPR" evidence="2">
    <location>
        <begin position="107"/>
        <end position="345"/>
    </location>
</feature>
<reference evidence="3" key="1">
    <citation type="submission" date="2019-09" db="EMBL/GenBank/DDBJ databases">
        <title>Bird 10,000 Genomes (B10K) Project - Family phase.</title>
        <authorList>
            <person name="Zhang G."/>
        </authorList>
    </citation>
    <scope>NUCLEOTIDE SEQUENCE</scope>
    <source>
        <strain evidence="3">B10K-DU-001-08</strain>
        <tissue evidence="3">Muscle</tissue>
    </source>
</reference>
<dbReference type="InterPro" id="IPR057567">
    <property type="entry name" value="TPR_TTI1_C"/>
</dbReference>
<dbReference type="InterPro" id="IPR016024">
    <property type="entry name" value="ARM-type_fold"/>
</dbReference>
<sequence length="345" mass="37768">LYPVLEKAGDRTLLISETALGTLADICEACGYDSVQCLINENSDYLVNGISLSLRQSARQPHAARVLGSMLRHSDASLLPLVEDVIQDILAALDQSYDNQASTFLGVLYSLMAALVQWFGSCCSEEQHRRQNAEQQGRASALVQQAVTSQELERFFLDYVKQKQIAEGNLSDSSDEEADEVPPLAKPEPSHADAEGEAALPSHAQLAKDVMVRCIHLLADRDLRVRLKVLDVLELCVTVLHPHGNHLLPMAHRVWPALVTRLISDDPLAVLRAFKVLCTLAQKCGDFLRQRFSKDVLPKLASSLLSQAPASARAGPVYSHTLAFKLQLAVLQGLGSLCEKLDMGE</sequence>
<dbReference type="InterPro" id="IPR049362">
    <property type="entry name" value="TTI1_rpt"/>
</dbReference>
<evidence type="ECO:0000256" key="1">
    <source>
        <dbReference type="SAM" id="MobiDB-lite"/>
    </source>
</evidence>
<name>A0A851P2P7_9GALL</name>
<dbReference type="InterPro" id="IPR052587">
    <property type="entry name" value="TELO2-interacting_protein_1"/>
</dbReference>
<proteinExistence type="predicted"/>
<dbReference type="PANTHER" id="PTHR18460:SF3">
    <property type="entry name" value="TELO2-INTERACTING PROTEIN 1 HOMOLOG"/>
    <property type="match status" value="1"/>
</dbReference>
<dbReference type="EMBL" id="WBMW01004679">
    <property type="protein sequence ID" value="NXC47928.1"/>
    <property type="molecule type" value="Genomic_DNA"/>
</dbReference>
<organism evidence="3 4">
    <name type="scientific">Penelope pileata</name>
    <dbReference type="NCBI Taxonomy" id="1118817"/>
    <lineage>
        <taxon>Eukaryota</taxon>
        <taxon>Metazoa</taxon>
        <taxon>Chordata</taxon>
        <taxon>Craniata</taxon>
        <taxon>Vertebrata</taxon>
        <taxon>Euteleostomi</taxon>
        <taxon>Archelosauria</taxon>
        <taxon>Archosauria</taxon>
        <taxon>Dinosauria</taxon>
        <taxon>Saurischia</taxon>
        <taxon>Theropoda</taxon>
        <taxon>Coelurosauria</taxon>
        <taxon>Aves</taxon>
        <taxon>Neognathae</taxon>
        <taxon>Galloanserae</taxon>
        <taxon>Galliformes</taxon>
        <taxon>Cracidae</taxon>
        <taxon>Penelope</taxon>
    </lineage>
</organism>
<dbReference type="Pfam" id="PF24181">
    <property type="entry name" value="TPR_TTI1_C"/>
    <property type="match status" value="1"/>
</dbReference>
<evidence type="ECO:0000313" key="4">
    <source>
        <dbReference type="Proteomes" id="UP000613066"/>
    </source>
</evidence>
<dbReference type="OrthoDB" id="49511at2759"/>
<accession>A0A851P2P7</accession>
<dbReference type="SUPFAM" id="SSF48371">
    <property type="entry name" value="ARM repeat"/>
    <property type="match status" value="1"/>
</dbReference>
<feature type="non-terminal residue" evidence="3">
    <location>
        <position position="345"/>
    </location>
</feature>